<accession>A0ABT6H2M2</accession>
<proteinExistence type="predicted"/>
<protein>
    <submittedName>
        <fullName evidence="1">Uncharacterized protein</fullName>
    </submittedName>
</protein>
<name>A0ABT6H2M2_9BACI</name>
<evidence type="ECO:0000313" key="1">
    <source>
        <dbReference type="EMBL" id="MDG5752696.1"/>
    </source>
</evidence>
<organism evidence="1 2">
    <name type="scientific">Ectobacillus antri</name>
    <dbReference type="NCBI Taxonomy" id="2486280"/>
    <lineage>
        <taxon>Bacteria</taxon>
        <taxon>Bacillati</taxon>
        <taxon>Bacillota</taxon>
        <taxon>Bacilli</taxon>
        <taxon>Bacillales</taxon>
        <taxon>Bacillaceae</taxon>
        <taxon>Ectobacillus</taxon>
    </lineage>
</organism>
<keyword evidence="2" id="KW-1185">Reference proteome</keyword>
<dbReference type="EMBL" id="JARULN010000001">
    <property type="protein sequence ID" value="MDG5752696.1"/>
    <property type="molecule type" value="Genomic_DNA"/>
</dbReference>
<comment type="caution">
    <text evidence="1">The sequence shown here is derived from an EMBL/GenBank/DDBJ whole genome shotgun (WGS) entry which is preliminary data.</text>
</comment>
<gene>
    <name evidence="1" type="ORF">P6P90_01610</name>
</gene>
<reference evidence="1 2" key="1">
    <citation type="submission" date="2023-04" db="EMBL/GenBank/DDBJ databases">
        <title>Ectobacillus antri isolated from activated sludge.</title>
        <authorList>
            <person name="Yan P."/>
            <person name="Liu X."/>
        </authorList>
    </citation>
    <scope>NUCLEOTIDE SEQUENCE [LARGE SCALE GENOMIC DNA]</scope>
    <source>
        <strain evidence="1 2">C18H</strain>
    </source>
</reference>
<dbReference type="Proteomes" id="UP001218246">
    <property type="component" value="Unassembled WGS sequence"/>
</dbReference>
<dbReference type="RefSeq" id="WP_124563795.1">
    <property type="nucleotide sequence ID" value="NZ_JARRRY010000001.1"/>
</dbReference>
<evidence type="ECO:0000313" key="2">
    <source>
        <dbReference type="Proteomes" id="UP001218246"/>
    </source>
</evidence>
<sequence>MRELISRKAGIDALLCLNTQVSETYRDIQQLVDAMKGYNKESIKFDAFYLQDLITKKQGLSHIYQQLLIQICIHNSCDMKSWQSGCYTYNREEIVSWVHEFNTRYDVDIPLEEVIKSLRFDYDMNIELTRTER</sequence>